<dbReference type="KEGG" id="kng:KNAG_0I01450"/>
<feature type="region of interest" description="Disordered" evidence="7">
    <location>
        <begin position="892"/>
        <end position="917"/>
    </location>
</feature>
<keyword evidence="5" id="KW-0804">Transcription</keyword>
<feature type="compositionally biased region" description="Low complexity" evidence="7">
    <location>
        <begin position="1421"/>
        <end position="1434"/>
    </location>
</feature>
<evidence type="ECO:0000256" key="6">
    <source>
        <dbReference type="ARBA" id="ARBA00023242"/>
    </source>
</evidence>
<dbReference type="SMR" id="J7S960"/>
<dbReference type="GO" id="GO:0005739">
    <property type="term" value="C:mitochondrion"/>
    <property type="evidence" value="ECO:0007669"/>
    <property type="project" value="EnsemblFungi"/>
</dbReference>
<dbReference type="InterPro" id="IPR051430">
    <property type="entry name" value="Fungal_TF_Env_Response"/>
</dbReference>
<feature type="compositionally biased region" description="Polar residues" evidence="7">
    <location>
        <begin position="160"/>
        <end position="170"/>
    </location>
</feature>
<dbReference type="GO" id="GO:0071456">
    <property type="term" value="P:cellular response to hypoxia"/>
    <property type="evidence" value="ECO:0007669"/>
    <property type="project" value="EnsemblFungi"/>
</dbReference>
<evidence type="ECO:0000256" key="7">
    <source>
        <dbReference type="SAM" id="MobiDB-lite"/>
    </source>
</evidence>
<feature type="region of interest" description="Disordered" evidence="7">
    <location>
        <begin position="1"/>
        <end position="42"/>
    </location>
</feature>
<dbReference type="CDD" id="cd12148">
    <property type="entry name" value="fungal_TF_MHR"/>
    <property type="match status" value="1"/>
</dbReference>
<dbReference type="Proteomes" id="UP000006310">
    <property type="component" value="Chromosome 9"/>
</dbReference>
<evidence type="ECO:0000256" key="4">
    <source>
        <dbReference type="ARBA" id="ARBA00023125"/>
    </source>
</evidence>
<feature type="compositionally biased region" description="Pro residues" evidence="7">
    <location>
        <begin position="341"/>
        <end position="351"/>
    </location>
</feature>
<evidence type="ECO:0000256" key="1">
    <source>
        <dbReference type="ARBA" id="ARBA00022723"/>
    </source>
</evidence>
<dbReference type="Gene3D" id="1.20.5.170">
    <property type="match status" value="1"/>
</dbReference>
<dbReference type="PANTHER" id="PTHR31944">
    <property type="entry name" value="HEME-RESPONSIVE ZINC FINGER TRANSCRIPTION FACTOR HAP1"/>
    <property type="match status" value="1"/>
</dbReference>
<evidence type="ECO:0000256" key="3">
    <source>
        <dbReference type="ARBA" id="ARBA00023015"/>
    </source>
</evidence>
<dbReference type="SUPFAM" id="SSF57701">
    <property type="entry name" value="Zn2/Cys6 DNA-binding domain"/>
    <property type="match status" value="1"/>
</dbReference>
<protein>
    <recommendedName>
        <fullName evidence="8">Zn(2)-C6 fungal-type domain-containing protein</fullName>
    </recommendedName>
</protein>
<dbReference type="Pfam" id="PF00172">
    <property type="entry name" value="Zn_clus"/>
    <property type="match status" value="1"/>
</dbReference>
<dbReference type="OrthoDB" id="4159781at2759"/>
<keyword evidence="3" id="KW-0805">Transcription regulation</keyword>
<feature type="region of interest" description="Disordered" evidence="7">
    <location>
        <begin position="338"/>
        <end position="393"/>
    </location>
</feature>
<organism evidence="9 10">
    <name type="scientific">Huiozyma naganishii (strain ATCC MYA-139 / BCRC 22969 / CBS 8797 / KCTC 17520 / NBRC 10181 / NCYC 3082 / Yp74L-3)</name>
    <name type="common">Yeast</name>
    <name type="synonym">Kazachstania naganishii</name>
    <dbReference type="NCBI Taxonomy" id="1071383"/>
    <lineage>
        <taxon>Eukaryota</taxon>
        <taxon>Fungi</taxon>
        <taxon>Dikarya</taxon>
        <taxon>Ascomycota</taxon>
        <taxon>Saccharomycotina</taxon>
        <taxon>Saccharomycetes</taxon>
        <taxon>Saccharomycetales</taxon>
        <taxon>Saccharomycetaceae</taxon>
        <taxon>Huiozyma</taxon>
    </lineage>
</organism>
<evidence type="ECO:0000259" key="8">
    <source>
        <dbReference type="PROSITE" id="PS50048"/>
    </source>
</evidence>
<dbReference type="GO" id="GO:0001228">
    <property type="term" value="F:DNA-binding transcription activator activity, RNA polymerase II-specific"/>
    <property type="evidence" value="ECO:0007669"/>
    <property type="project" value="EnsemblFungi"/>
</dbReference>
<keyword evidence="6" id="KW-0539">Nucleus</keyword>
<dbReference type="GO" id="GO:0000978">
    <property type="term" value="F:RNA polymerase II cis-regulatory region sequence-specific DNA binding"/>
    <property type="evidence" value="ECO:0007669"/>
    <property type="project" value="EnsemblFungi"/>
</dbReference>
<dbReference type="InterPro" id="IPR046347">
    <property type="entry name" value="bZIP_sf"/>
</dbReference>
<accession>J7S960</accession>
<feature type="region of interest" description="Disordered" evidence="7">
    <location>
        <begin position="1418"/>
        <end position="1441"/>
    </location>
</feature>
<dbReference type="SMART" id="SM00906">
    <property type="entry name" value="Fungal_trans"/>
    <property type="match status" value="1"/>
</dbReference>
<feature type="compositionally biased region" description="Polar residues" evidence="7">
    <location>
        <begin position="383"/>
        <end position="393"/>
    </location>
</feature>
<feature type="region of interest" description="Disordered" evidence="7">
    <location>
        <begin position="1224"/>
        <end position="1249"/>
    </location>
</feature>
<evidence type="ECO:0000256" key="5">
    <source>
        <dbReference type="ARBA" id="ARBA00023163"/>
    </source>
</evidence>
<dbReference type="InterPro" id="IPR036864">
    <property type="entry name" value="Zn2-C6_fun-type_DNA-bd_sf"/>
</dbReference>
<feature type="compositionally biased region" description="Polar residues" evidence="7">
    <location>
        <begin position="1238"/>
        <end position="1248"/>
    </location>
</feature>
<dbReference type="SUPFAM" id="SSF57959">
    <property type="entry name" value="Leucine zipper domain"/>
    <property type="match status" value="1"/>
</dbReference>
<sequence length="1476" mass="162058">MAGLSVQDMGSNMIPETDGGSNGGSMSNSSFGSGFNGDGKVKRKRNRIPLSCTICRKRKVKCDKTRPHCNQCTKTGVAHLCHYMEQSWAEEAEKELSKDMELKNLKERVRYLERSLSKVHASTSNSTSNTPDNAGIGSVGAPSPATNTTLHTPIDDKRSSNMMSTSSLVNDDTGADENTGVVLLSGEDKYEEDELDLTKQFDMLHIKNNGTIHLGATHWLAIMKGDPYLKLLWGHIFQIREKVNEWYSQRLLLQKYNRKKRHHHTANGPSRCPVVHVPIEGAESKPTLKEPVPYARRAAINQYLPPLPAGDINKCPVVGHMVLPANKEPGSPLYKVEPENIPAPAPHPLPPSSGDAVRRCPVTGQVADDSIKSSPAPPAALNSDETNSKTSIKISPQAANAKVRNVEKLPSFKKLTNAKFGTGADQKNLISEYNRKLELDALSNEEIIEKVTKLLPPRPIIFQFINKFFKHIYPIIPVIDEQNFKNHVEEILSCKMENAENTSTAPLSLKVSKGSDYCYLGIMAIILRLTWLSLPGNRCEMDLGAFDGNSGSAFNANSPASPASVSSITSTSSSANIKEDTLLLNYETPAEALELIKDYLIKFDKISSISNNNINLTTIQFAVFYKIYMSNSPTEGFVNPKVTIHSISDSNAHDNESNQILLSSIIQMAFSCGLHRDPDNFPQLNVVSTYHNNSANGTALDGNNSAQNAEMKNTSESKMKENQVTTERFKHTWRKIWYYIVHLDVQQSLALGSPRLLRNLKDFSDTKLPSSSKIDYVRDIKELIIIKNYTLFWQIDLVIIAILNHILNVNVAKNVRKCELDALIDSLKQLTYGNESINDVLKNLVNKGLLSTSEGPVSYQDYSDETYGLPSLEEILSREAVTAPPSMNNTPMSTTVHDIHTPNGSSSQNHHSSSDKRFELPHEATTKALFFTKHLTLRMLLYLLNYILFTHYEPKGSTDSGTIGLTKHYAQEALTYALDGYRNCLIFFSNVRKSPNNMSTIFDYVNVLLSPGCLDIGHRALQFLVCLTLRAKCGPIGNMNQNLFTAGGEDSDNDTISNPDSNNATNPVLAQGNLADLNPNIINDINLESVTDAQLSDNLVARMELFQQLTSQIAVKFPYANRTSRSTGFFITLLGGKVSKKDGDGSVGVMKHPKISGFFKNVPSLVLSGDNDQLSRCPVFQDALGFMSPRTPSTPQATQLPPFKSSYKPITYTNSNIRKMELKKEQQDEKRRKLNVPSPLTNPNVMTGSNNSNIIPPLPIINSVNNFTDNMSAPNGFYDGNMNVPMPQYRANDALRSGAPRVNGPPSAGIGSATVTPMRVPTPLSMPLPPIEPSSGVSNMVDANGNPVVPPFMNNTAAGGLNSLNVGTGAGNHNGGGLNELFDPTNVMQAITQFNPLLEMNNFAGGLMNMSDFGGNDSYTNSSAPSSNVNSNASRTPSMMPGQDTNYNGAPNADLDFFIPKIEDGFTELQDFTIWD</sequence>
<dbReference type="GO" id="GO:0043457">
    <property type="term" value="P:regulation of cellular respiration"/>
    <property type="evidence" value="ECO:0007669"/>
    <property type="project" value="EnsemblFungi"/>
</dbReference>
<dbReference type="PANTHER" id="PTHR31944:SF131">
    <property type="entry name" value="HEME-RESPONSIVE ZINC FINGER TRANSCRIPTION FACTOR HAP1"/>
    <property type="match status" value="1"/>
</dbReference>
<reference evidence="9 10" key="1">
    <citation type="journal article" date="2011" name="Proc. Natl. Acad. Sci. U.S.A.">
        <title>Evolutionary erosion of yeast sex chromosomes by mating-type switching accidents.</title>
        <authorList>
            <person name="Gordon J.L."/>
            <person name="Armisen D."/>
            <person name="Proux-Wera E."/>
            <person name="Oheigeartaigh S.S."/>
            <person name="Byrne K.P."/>
            <person name="Wolfe K.H."/>
        </authorList>
    </citation>
    <scope>NUCLEOTIDE SEQUENCE [LARGE SCALE GENOMIC DNA]</scope>
    <source>
        <strain evidence="10">ATCC MYA-139 / BCRC 22969 / CBS 8797 / CCRC 22969 / KCTC 17520 / NBRC 10181 / NCYC 3082</strain>
    </source>
</reference>
<feature type="compositionally biased region" description="Low complexity" evidence="7">
    <location>
        <begin position="24"/>
        <end position="33"/>
    </location>
</feature>
<name>J7S960_HUIN7</name>
<dbReference type="GeneID" id="34527677"/>
<dbReference type="EMBL" id="HE978322">
    <property type="protein sequence ID" value="CCK71934.1"/>
    <property type="molecule type" value="Genomic_DNA"/>
</dbReference>
<feature type="domain" description="Zn(2)-C6 fungal-type" evidence="8">
    <location>
        <begin position="51"/>
        <end position="83"/>
    </location>
</feature>
<dbReference type="CDD" id="cd00067">
    <property type="entry name" value="GAL4"/>
    <property type="match status" value="1"/>
</dbReference>
<evidence type="ECO:0000313" key="10">
    <source>
        <dbReference type="Proteomes" id="UP000006310"/>
    </source>
</evidence>
<dbReference type="GO" id="GO:0008270">
    <property type="term" value="F:zinc ion binding"/>
    <property type="evidence" value="ECO:0007669"/>
    <property type="project" value="InterPro"/>
</dbReference>
<dbReference type="Gene3D" id="4.10.240.10">
    <property type="entry name" value="Zn(2)-C6 fungal-type DNA-binding domain"/>
    <property type="match status" value="1"/>
</dbReference>
<dbReference type="InterPro" id="IPR001138">
    <property type="entry name" value="Zn2Cys6_DnaBD"/>
</dbReference>
<gene>
    <name evidence="9" type="primary">KNAG0I01450</name>
    <name evidence="9" type="ordered locus">KNAG_0I01450</name>
</gene>
<evidence type="ECO:0000256" key="2">
    <source>
        <dbReference type="ARBA" id="ARBA00022833"/>
    </source>
</evidence>
<dbReference type="GO" id="GO:0005634">
    <property type="term" value="C:nucleus"/>
    <property type="evidence" value="ECO:0007669"/>
    <property type="project" value="EnsemblFungi"/>
</dbReference>
<evidence type="ECO:0000313" key="9">
    <source>
        <dbReference type="EMBL" id="CCK71934.1"/>
    </source>
</evidence>
<dbReference type="PROSITE" id="PS00463">
    <property type="entry name" value="ZN2_CY6_FUNGAL_1"/>
    <property type="match status" value="1"/>
</dbReference>
<dbReference type="InterPro" id="IPR007219">
    <property type="entry name" value="XnlR_reg_dom"/>
</dbReference>
<proteinExistence type="predicted"/>
<dbReference type="PROSITE" id="PS50048">
    <property type="entry name" value="ZN2_CY6_FUNGAL_2"/>
    <property type="match status" value="1"/>
</dbReference>
<feature type="region of interest" description="Disordered" evidence="7">
    <location>
        <begin position="116"/>
        <end position="179"/>
    </location>
</feature>
<keyword evidence="1" id="KW-0479">Metal-binding</keyword>
<dbReference type="RefSeq" id="XP_022466179.1">
    <property type="nucleotide sequence ID" value="XM_022609822.1"/>
</dbReference>
<dbReference type="HOGENOM" id="CLU_004380_0_0_1"/>
<dbReference type="OMA" id="TTRALFF"/>
<dbReference type="FunFam" id="4.10.240.10:FF:000014">
    <property type="entry name" value="HAP1p Zinc finger transcription factor"/>
    <property type="match status" value="1"/>
</dbReference>
<dbReference type="SMART" id="SM00066">
    <property type="entry name" value="GAL4"/>
    <property type="match status" value="1"/>
</dbReference>
<dbReference type="GO" id="GO:0006351">
    <property type="term" value="P:DNA-templated transcription"/>
    <property type="evidence" value="ECO:0007669"/>
    <property type="project" value="InterPro"/>
</dbReference>
<dbReference type="eggNOG" id="ENOG502QRPQ">
    <property type="taxonomic scope" value="Eukaryota"/>
</dbReference>
<dbReference type="GO" id="GO:0000122">
    <property type="term" value="P:negative regulation of transcription by RNA polymerase II"/>
    <property type="evidence" value="ECO:0007669"/>
    <property type="project" value="EnsemblFungi"/>
</dbReference>
<keyword evidence="2" id="KW-0862">Zinc</keyword>
<keyword evidence="10" id="KW-1185">Reference proteome</keyword>
<dbReference type="STRING" id="1071383.J7S960"/>
<dbReference type="GO" id="GO:0071169">
    <property type="term" value="P:establishment of protein localization to chromatin"/>
    <property type="evidence" value="ECO:0007669"/>
    <property type="project" value="EnsemblFungi"/>
</dbReference>
<reference evidence="10" key="2">
    <citation type="submission" date="2012-08" db="EMBL/GenBank/DDBJ databases">
        <title>Genome sequence of Kazachstania naganishii.</title>
        <authorList>
            <person name="Gordon J.L."/>
            <person name="Armisen D."/>
            <person name="Proux-Wera E."/>
            <person name="OhEigeartaigh S.S."/>
            <person name="Byrne K.P."/>
            <person name="Wolfe K.H."/>
        </authorList>
    </citation>
    <scope>NUCLEOTIDE SEQUENCE [LARGE SCALE GENOMIC DNA]</scope>
    <source>
        <strain evidence="10">ATCC MYA-139 / BCRC 22969 / CBS 8797 / CCRC 22969 / KCTC 17520 / NBRC 10181 / NCYC 3082</strain>
    </source>
</reference>
<keyword evidence="4" id="KW-0238">DNA-binding</keyword>